<comment type="subcellular location">
    <subcellularLocation>
        <location evidence="1">Membrane</location>
    </subcellularLocation>
</comment>
<proteinExistence type="predicted"/>
<keyword evidence="4 5" id="KW-0472">Membrane</keyword>
<dbReference type="PANTHER" id="PTHR35371">
    <property type="entry name" value="INNER MEMBRANE PROTEIN"/>
    <property type="match status" value="1"/>
</dbReference>
<dbReference type="InterPro" id="IPR001129">
    <property type="entry name" value="Membr-assoc_MAPEG"/>
</dbReference>
<keyword evidence="7" id="KW-1185">Reference proteome</keyword>
<dbReference type="PANTHER" id="PTHR35371:SF1">
    <property type="entry name" value="BLR7753 PROTEIN"/>
    <property type="match status" value="1"/>
</dbReference>
<dbReference type="InterPro" id="IPR023352">
    <property type="entry name" value="MAPEG-like_dom_sf"/>
</dbReference>
<evidence type="ECO:0000313" key="6">
    <source>
        <dbReference type="EMBL" id="GAA0671244.1"/>
    </source>
</evidence>
<evidence type="ECO:0000256" key="4">
    <source>
        <dbReference type="ARBA" id="ARBA00023136"/>
    </source>
</evidence>
<accession>A0ABP3T6R5</accession>
<evidence type="ECO:0000256" key="5">
    <source>
        <dbReference type="SAM" id="Phobius"/>
    </source>
</evidence>
<dbReference type="Gene3D" id="1.20.120.550">
    <property type="entry name" value="Membrane associated eicosanoid/glutathione metabolism-like domain"/>
    <property type="match status" value="1"/>
</dbReference>
<evidence type="ECO:0000256" key="1">
    <source>
        <dbReference type="ARBA" id="ARBA00004370"/>
    </source>
</evidence>
<evidence type="ECO:0000313" key="7">
    <source>
        <dbReference type="Proteomes" id="UP001500238"/>
    </source>
</evidence>
<feature type="transmembrane region" description="Helical" evidence="5">
    <location>
        <begin position="111"/>
        <end position="128"/>
    </location>
</feature>
<evidence type="ECO:0000256" key="2">
    <source>
        <dbReference type="ARBA" id="ARBA00022692"/>
    </source>
</evidence>
<sequence length="129" mass="13889">MPIELTLLGASTLLLFAHVMIQGQTVTRERGLDWNAGARDGQPPQLGPLAGRAARALGNFQETYPAFIALALGLAVTGQTGGLGEAGAILWFAARIAYIPLYLMGVKYIRSLAWTLSMLGLLLMLIRFF</sequence>
<protein>
    <submittedName>
        <fullName evidence="6">MAPEG family protein</fullName>
    </submittedName>
</protein>
<name>A0ABP3T6R5_9SPHN</name>
<comment type="caution">
    <text evidence="6">The sequence shown here is derived from an EMBL/GenBank/DDBJ whole genome shotgun (WGS) entry which is preliminary data.</text>
</comment>
<keyword evidence="3 5" id="KW-1133">Transmembrane helix</keyword>
<reference evidence="7" key="1">
    <citation type="journal article" date="2019" name="Int. J. Syst. Evol. Microbiol.">
        <title>The Global Catalogue of Microorganisms (GCM) 10K type strain sequencing project: providing services to taxonomists for standard genome sequencing and annotation.</title>
        <authorList>
            <consortium name="The Broad Institute Genomics Platform"/>
            <consortium name="The Broad Institute Genome Sequencing Center for Infectious Disease"/>
            <person name="Wu L."/>
            <person name="Ma J."/>
        </authorList>
    </citation>
    <scope>NUCLEOTIDE SEQUENCE [LARGE SCALE GENOMIC DNA]</scope>
    <source>
        <strain evidence="7">JCM 14603</strain>
    </source>
</reference>
<keyword evidence="2 5" id="KW-0812">Transmembrane</keyword>
<dbReference type="Pfam" id="PF01124">
    <property type="entry name" value="MAPEG"/>
    <property type="match status" value="1"/>
</dbReference>
<organism evidence="6 7">
    <name type="scientific">Sphingomonas insulae</name>
    <dbReference type="NCBI Taxonomy" id="424800"/>
    <lineage>
        <taxon>Bacteria</taxon>
        <taxon>Pseudomonadati</taxon>
        <taxon>Pseudomonadota</taxon>
        <taxon>Alphaproteobacteria</taxon>
        <taxon>Sphingomonadales</taxon>
        <taxon>Sphingomonadaceae</taxon>
        <taxon>Sphingomonas</taxon>
    </lineage>
</organism>
<dbReference type="Proteomes" id="UP001500238">
    <property type="component" value="Unassembled WGS sequence"/>
</dbReference>
<evidence type="ECO:0000256" key="3">
    <source>
        <dbReference type="ARBA" id="ARBA00022989"/>
    </source>
</evidence>
<gene>
    <name evidence="6" type="ORF">GCM10009102_22670</name>
</gene>
<dbReference type="EMBL" id="BAAAES010000009">
    <property type="protein sequence ID" value="GAA0671244.1"/>
    <property type="molecule type" value="Genomic_DNA"/>
</dbReference>
<dbReference type="RefSeq" id="WP_163958589.1">
    <property type="nucleotide sequence ID" value="NZ_BAAAES010000009.1"/>
</dbReference>
<dbReference type="SUPFAM" id="SSF161084">
    <property type="entry name" value="MAPEG domain-like"/>
    <property type="match status" value="1"/>
</dbReference>